<keyword evidence="6 13" id="KW-0812">Transmembrane</keyword>
<keyword evidence="10" id="KW-0408">Iron</keyword>
<keyword evidence="8" id="KW-0249">Electron transport</keyword>
<evidence type="ECO:0000256" key="5">
    <source>
        <dbReference type="ARBA" id="ARBA00022617"/>
    </source>
</evidence>
<dbReference type="OrthoDB" id="197262at2"/>
<dbReference type="PANTHER" id="PTHR30485">
    <property type="entry name" value="NI/FE-HYDROGENASE 1 B-TYPE CYTOCHROME SUBUNIT"/>
    <property type="match status" value="1"/>
</dbReference>
<dbReference type="NCBIfam" id="TIGR02125">
    <property type="entry name" value="CytB-hydogenase"/>
    <property type="match status" value="1"/>
</dbReference>
<evidence type="ECO:0000256" key="13">
    <source>
        <dbReference type="SAM" id="Phobius"/>
    </source>
</evidence>
<keyword evidence="4" id="KW-1003">Cell membrane</keyword>
<dbReference type="PRINTS" id="PR00161">
    <property type="entry name" value="NIHGNASECYTB"/>
</dbReference>
<evidence type="ECO:0000256" key="2">
    <source>
        <dbReference type="ARBA" id="ARBA00008622"/>
    </source>
</evidence>
<feature type="transmembrane region" description="Helical" evidence="13">
    <location>
        <begin position="62"/>
        <end position="81"/>
    </location>
</feature>
<dbReference type="InterPro" id="IPR016174">
    <property type="entry name" value="Di-haem_cyt_TM"/>
</dbReference>
<evidence type="ECO:0000256" key="3">
    <source>
        <dbReference type="ARBA" id="ARBA00022448"/>
    </source>
</evidence>
<evidence type="ECO:0000313" key="16">
    <source>
        <dbReference type="Proteomes" id="UP000265816"/>
    </source>
</evidence>
<evidence type="ECO:0000256" key="6">
    <source>
        <dbReference type="ARBA" id="ARBA00022692"/>
    </source>
</evidence>
<accession>A0A398B2I1</accession>
<dbReference type="PROSITE" id="PS00883">
    <property type="entry name" value="NI_HGENASE_CYTB_2"/>
    <property type="match status" value="1"/>
</dbReference>
<comment type="similarity">
    <text evidence="2">Belongs to the HupC/HyaC/HydC family.</text>
</comment>
<evidence type="ECO:0000256" key="8">
    <source>
        <dbReference type="ARBA" id="ARBA00022982"/>
    </source>
</evidence>
<dbReference type="Proteomes" id="UP000265816">
    <property type="component" value="Unassembled WGS sequence"/>
</dbReference>
<dbReference type="PROSITE" id="PS00882">
    <property type="entry name" value="NI_HGENASE_CYTB_1"/>
    <property type="match status" value="1"/>
</dbReference>
<gene>
    <name evidence="15" type="primary">cybH</name>
    <name evidence="15" type="ORF">D1970_13545</name>
</gene>
<proteinExistence type="inferred from homology"/>
<dbReference type="Gene3D" id="1.20.950.20">
    <property type="entry name" value="Transmembrane di-heme cytochromes, Chain C"/>
    <property type="match status" value="1"/>
</dbReference>
<evidence type="ECO:0000256" key="10">
    <source>
        <dbReference type="ARBA" id="ARBA00023004"/>
    </source>
</evidence>
<keyword evidence="7" id="KW-0479">Metal-binding</keyword>
<dbReference type="GO" id="GO:0005886">
    <property type="term" value="C:plasma membrane"/>
    <property type="evidence" value="ECO:0007669"/>
    <property type="project" value="UniProtKB-SubCell"/>
</dbReference>
<dbReference type="PANTHER" id="PTHR30485:SF0">
    <property type="entry name" value="NI_FE-HYDROGENASE 1 B-TYPE CYTOCHROME SUBUNIT-RELATED"/>
    <property type="match status" value="1"/>
</dbReference>
<dbReference type="EMBL" id="QWVT01000023">
    <property type="protein sequence ID" value="RID84139.1"/>
    <property type="molecule type" value="Genomic_DNA"/>
</dbReference>
<sequence>MSDLNINPGQNPIIPDIGKESDTGTKPGKNSETSFLQHRAAKYETVTKTHVKIYVWELPVRIWHWVNFVAIFTLMITGIYIGKPFASASIPEDAYYSYFMGWARYIHFFCAFIFTANMIYRQYWVFKGNRYAMSNPLRVIFWKETWETIKFYLFFKHKKPHYIGHNPLAQLSYIFFMGLGSVVIIFTGFFLYFEPQPESIYGKMFFSWVPFLFGGDSYTVRSWHHLVAWAFMVFTVIHVYLAFREDYLQRNGTMSSIVTGYKMEPKKHVGEDDEQ</sequence>
<dbReference type="SUPFAM" id="SSF81342">
    <property type="entry name" value="Transmembrane di-heme cytochromes"/>
    <property type="match status" value="1"/>
</dbReference>
<dbReference type="InterPro" id="IPR051542">
    <property type="entry name" value="Hydrogenase_cytochrome"/>
</dbReference>
<dbReference type="GO" id="GO:0020037">
    <property type="term" value="F:heme binding"/>
    <property type="evidence" value="ECO:0007669"/>
    <property type="project" value="TreeGrafter"/>
</dbReference>
<dbReference type="GO" id="GO:0009055">
    <property type="term" value="F:electron transfer activity"/>
    <property type="evidence" value="ECO:0007669"/>
    <property type="project" value="InterPro"/>
</dbReference>
<evidence type="ECO:0000256" key="4">
    <source>
        <dbReference type="ARBA" id="ARBA00022475"/>
    </source>
</evidence>
<protein>
    <submittedName>
        <fullName evidence="15">Ni/Fe-hydrogenase, b-type cytochrome subunit</fullName>
    </submittedName>
</protein>
<organism evidence="15 16">
    <name type="scientific">Mesobacillus zeae</name>
    <dbReference type="NCBI Taxonomy" id="1917180"/>
    <lineage>
        <taxon>Bacteria</taxon>
        <taxon>Bacillati</taxon>
        <taxon>Bacillota</taxon>
        <taxon>Bacilli</taxon>
        <taxon>Bacillales</taxon>
        <taxon>Bacillaceae</taxon>
        <taxon>Mesobacillus</taxon>
    </lineage>
</organism>
<dbReference type="RefSeq" id="WP_119113407.1">
    <property type="nucleotide sequence ID" value="NZ_CBCSEO010000010.1"/>
</dbReference>
<comment type="caution">
    <text evidence="15">The sequence shown here is derived from an EMBL/GenBank/DDBJ whole genome shotgun (WGS) entry which is preliminary data.</text>
</comment>
<keyword evidence="9 13" id="KW-1133">Transmembrane helix</keyword>
<evidence type="ECO:0000256" key="12">
    <source>
        <dbReference type="SAM" id="MobiDB-lite"/>
    </source>
</evidence>
<feature type="region of interest" description="Disordered" evidence="12">
    <location>
        <begin position="1"/>
        <end position="32"/>
    </location>
</feature>
<reference evidence="15 16" key="1">
    <citation type="submission" date="2018-08" db="EMBL/GenBank/DDBJ databases">
        <title>Bacillus jemisoniae sp. nov., Bacillus chryseoplanitiae sp. nov., Bacillus resnikiae sp. nov., and Bacillus frankliniae sp. nov., isolated from Viking spacecraft and associated surfaces.</title>
        <authorList>
            <person name="Seuylemezian A."/>
            <person name="Vaishampayan P."/>
        </authorList>
    </citation>
    <scope>NUCLEOTIDE SEQUENCE [LARGE SCALE GENOMIC DNA]</scope>
    <source>
        <strain evidence="15 16">JJ-247</strain>
    </source>
</reference>
<comment type="subcellular location">
    <subcellularLocation>
        <location evidence="1">Cell membrane</location>
        <topology evidence="1">Multi-pass membrane protein</topology>
    </subcellularLocation>
</comment>
<dbReference type="InterPro" id="IPR011577">
    <property type="entry name" value="Cyt_b561_bac/Ni-Hgenase"/>
</dbReference>
<feature type="transmembrane region" description="Helical" evidence="13">
    <location>
        <begin position="102"/>
        <end position="120"/>
    </location>
</feature>
<feature type="transmembrane region" description="Helical" evidence="13">
    <location>
        <begin position="226"/>
        <end position="243"/>
    </location>
</feature>
<evidence type="ECO:0000313" key="15">
    <source>
        <dbReference type="EMBL" id="RID84139.1"/>
    </source>
</evidence>
<dbReference type="InterPro" id="IPR000516">
    <property type="entry name" value="Ni-dep_Hydgase_cyt-B"/>
</dbReference>
<feature type="transmembrane region" description="Helical" evidence="13">
    <location>
        <begin position="171"/>
        <end position="193"/>
    </location>
</feature>
<evidence type="ECO:0000259" key="14">
    <source>
        <dbReference type="Pfam" id="PF01292"/>
    </source>
</evidence>
<keyword evidence="11 13" id="KW-0472">Membrane</keyword>
<name>A0A398B2I1_9BACI</name>
<evidence type="ECO:0000256" key="1">
    <source>
        <dbReference type="ARBA" id="ARBA00004651"/>
    </source>
</evidence>
<dbReference type="GO" id="GO:0005506">
    <property type="term" value="F:iron ion binding"/>
    <property type="evidence" value="ECO:0007669"/>
    <property type="project" value="InterPro"/>
</dbReference>
<dbReference type="Pfam" id="PF01292">
    <property type="entry name" value="Ni_hydr_CYTB"/>
    <property type="match status" value="1"/>
</dbReference>
<dbReference type="AlphaFoldDB" id="A0A398B2I1"/>
<evidence type="ECO:0000256" key="7">
    <source>
        <dbReference type="ARBA" id="ARBA00022723"/>
    </source>
</evidence>
<dbReference type="GO" id="GO:0022904">
    <property type="term" value="P:respiratory electron transport chain"/>
    <property type="evidence" value="ECO:0007669"/>
    <property type="project" value="InterPro"/>
</dbReference>
<feature type="domain" description="Cytochrome b561 bacterial/Ni-hydrogenase" evidence="14">
    <location>
        <begin position="55"/>
        <end position="260"/>
    </location>
</feature>
<evidence type="ECO:0000256" key="11">
    <source>
        <dbReference type="ARBA" id="ARBA00023136"/>
    </source>
</evidence>
<feature type="compositionally biased region" description="Polar residues" evidence="12">
    <location>
        <begin position="1"/>
        <end position="10"/>
    </location>
</feature>
<keyword evidence="5" id="KW-0349">Heme</keyword>
<evidence type="ECO:0000256" key="9">
    <source>
        <dbReference type="ARBA" id="ARBA00022989"/>
    </source>
</evidence>
<keyword evidence="3" id="KW-0813">Transport</keyword>
<keyword evidence="16" id="KW-1185">Reference proteome</keyword>